<evidence type="ECO:0000256" key="3">
    <source>
        <dbReference type="ARBA" id="ARBA00023163"/>
    </source>
</evidence>
<dbReference type="SUPFAM" id="SSF48498">
    <property type="entry name" value="Tetracyclin repressor-like, C-terminal domain"/>
    <property type="match status" value="1"/>
</dbReference>
<dbReference type="PANTHER" id="PTHR30055">
    <property type="entry name" value="HTH-TYPE TRANSCRIPTIONAL REGULATOR RUTR"/>
    <property type="match status" value="1"/>
</dbReference>
<dbReference type="Pfam" id="PF00440">
    <property type="entry name" value="TetR_N"/>
    <property type="match status" value="1"/>
</dbReference>
<dbReference type="Gene3D" id="1.10.10.60">
    <property type="entry name" value="Homeodomain-like"/>
    <property type="match status" value="1"/>
</dbReference>
<proteinExistence type="predicted"/>
<accession>A0A1M3L6T5</accession>
<reference evidence="6 7" key="1">
    <citation type="submission" date="2016-09" db="EMBL/GenBank/DDBJ databases">
        <title>Genome-resolved meta-omics ties microbial dynamics to process performance in biotechnology for thiocyanate degradation.</title>
        <authorList>
            <person name="Kantor R.S."/>
            <person name="Huddy R.J."/>
            <person name="Iyer R."/>
            <person name="Thomas B.C."/>
            <person name="Brown C.T."/>
            <person name="Anantharaman K."/>
            <person name="Tringe S."/>
            <person name="Hettich R.L."/>
            <person name="Harrison S.T."/>
            <person name="Banfield J.F."/>
        </authorList>
    </citation>
    <scope>NUCLEOTIDE SEQUENCE [LARGE SCALE GENOMIC DNA]</scope>
    <source>
        <strain evidence="6">59-99</strain>
    </source>
</reference>
<evidence type="ECO:0000256" key="2">
    <source>
        <dbReference type="ARBA" id="ARBA00023125"/>
    </source>
</evidence>
<dbReference type="InterPro" id="IPR001647">
    <property type="entry name" value="HTH_TetR"/>
</dbReference>
<evidence type="ECO:0000256" key="1">
    <source>
        <dbReference type="ARBA" id="ARBA00023015"/>
    </source>
</evidence>
<organism evidence="6 7">
    <name type="scientific">Candidatus Kapaibacterium thiocyanatum</name>
    <dbReference type="NCBI Taxonomy" id="1895771"/>
    <lineage>
        <taxon>Bacteria</taxon>
        <taxon>Pseudomonadati</taxon>
        <taxon>Candidatus Kapaibacteriota</taxon>
        <taxon>Candidatus Kapaibacteriia</taxon>
        <taxon>Candidatus Kapaibacteriales</taxon>
        <taxon>Candidatus Kapaibacteriaceae</taxon>
        <taxon>Candidatus Kapaibacterium</taxon>
    </lineage>
</organism>
<dbReference type="Proteomes" id="UP000184233">
    <property type="component" value="Unassembled WGS sequence"/>
</dbReference>
<dbReference type="AlphaFoldDB" id="A0A1M3L6T5"/>
<dbReference type="PROSITE" id="PS50977">
    <property type="entry name" value="HTH_TETR_2"/>
    <property type="match status" value="1"/>
</dbReference>
<keyword evidence="3" id="KW-0804">Transcription</keyword>
<feature type="DNA-binding region" description="H-T-H motif" evidence="4">
    <location>
        <begin position="35"/>
        <end position="54"/>
    </location>
</feature>
<dbReference type="SUPFAM" id="SSF46689">
    <property type="entry name" value="Homeodomain-like"/>
    <property type="match status" value="1"/>
</dbReference>
<feature type="domain" description="HTH tetR-type" evidence="5">
    <location>
        <begin position="12"/>
        <end position="72"/>
    </location>
</feature>
<comment type="caution">
    <text evidence="6">The sequence shown here is derived from an EMBL/GenBank/DDBJ whole genome shotgun (WGS) entry which is preliminary data.</text>
</comment>
<keyword evidence="1" id="KW-0805">Transcription regulation</keyword>
<evidence type="ECO:0000313" key="7">
    <source>
        <dbReference type="Proteomes" id="UP000184233"/>
    </source>
</evidence>
<dbReference type="InterPro" id="IPR050109">
    <property type="entry name" value="HTH-type_TetR-like_transc_reg"/>
</dbReference>
<dbReference type="GO" id="GO:0000976">
    <property type="term" value="F:transcription cis-regulatory region binding"/>
    <property type="evidence" value="ECO:0007669"/>
    <property type="project" value="TreeGrafter"/>
</dbReference>
<dbReference type="PRINTS" id="PR00455">
    <property type="entry name" value="HTHTETR"/>
</dbReference>
<protein>
    <recommendedName>
        <fullName evidence="5">HTH tetR-type domain-containing protein</fullName>
    </recommendedName>
</protein>
<evidence type="ECO:0000313" key="6">
    <source>
        <dbReference type="EMBL" id="OJX61280.1"/>
    </source>
</evidence>
<gene>
    <name evidence="6" type="ORF">BGO89_01490</name>
</gene>
<sequence length="227" mass="26028">MGVRERREKEREQRRLDILASARAVFLQYGIEQTSMDRIAQEAELAKGTLYLYFRNKEELVLALITEHLEQLATLLEEVTKRSLSPQQKLLGIVQEFYSFSKGNDFFYKVMMQMRTEHFCEPPMETSETVQQYRSANCQMTRIISDIVEEGRATGVFKIDRPVEYVVMEIIVAMKGATLVMKNGMFPPEWHKPDVGRVLTDVACLLIRGLEGGPTAYTQDPVPVLNA</sequence>
<evidence type="ECO:0000256" key="4">
    <source>
        <dbReference type="PROSITE-ProRule" id="PRU00335"/>
    </source>
</evidence>
<dbReference type="InterPro" id="IPR009057">
    <property type="entry name" value="Homeodomain-like_sf"/>
</dbReference>
<dbReference type="GO" id="GO:0003700">
    <property type="term" value="F:DNA-binding transcription factor activity"/>
    <property type="evidence" value="ECO:0007669"/>
    <property type="project" value="TreeGrafter"/>
</dbReference>
<name>A0A1M3L6T5_9BACT</name>
<evidence type="ECO:0000259" key="5">
    <source>
        <dbReference type="PROSITE" id="PS50977"/>
    </source>
</evidence>
<dbReference type="STRING" id="1895771.BGO89_01490"/>
<dbReference type="EMBL" id="MKVH01000002">
    <property type="protein sequence ID" value="OJX61280.1"/>
    <property type="molecule type" value="Genomic_DNA"/>
</dbReference>
<keyword evidence="2 4" id="KW-0238">DNA-binding</keyword>
<dbReference type="Gene3D" id="1.10.357.10">
    <property type="entry name" value="Tetracycline Repressor, domain 2"/>
    <property type="match status" value="1"/>
</dbReference>
<dbReference type="InterPro" id="IPR023772">
    <property type="entry name" value="DNA-bd_HTH_TetR-type_CS"/>
</dbReference>
<dbReference type="PANTHER" id="PTHR30055:SF234">
    <property type="entry name" value="HTH-TYPE TRANSCRIPTIONAL REGULATOR BETI"/>
    <property type="match status" value="1"/>
</dbReference>
<dbReference type="PROSITE" id="PS01081">
    <property type="entry name" value="HTH_TETR_1"/>
    <property type="match status" value="1"/>
</dbReference>
<dbReference type="InterPro" id="IPR036271">
    <property type="entry name" value="Tet_transcr_reg_TetR-rel_C_sf"/>
</dbReference>